<evidence type="ECO:0000313" key="2">
    <source>
        <dbReference type="Proteomes" id="UP000177579"/>
    </source>
</evidence>
<reference evidence="1 2" key="1">
    <citation type="journal article" date="2016" name="Nat. Commun.">
        <title>Thousands of microbial genomes shed light on interconnected biogeochemical processes in an aquifer system.</title>
        <authorList>
            <person name="Anantharaman K."/>
            <person name="Brown C.T."/>
            <person name="Hug L.A."/>
            <person name="Sharon I."/>
            <person name="Castelle C.J."/>
            <person name="Probst A.J."/>
            <person name="Thomas B.C."/>
            <person name="Singh A."/>
            <person name="Wilkins M.J."/>
            <person name="Karaoz U."/>
            <person name="Brodie E.L."/>
            <person name="Williams K.H."/>
            <person name="Hubbard S.S."/>
            <person name="Banfield J.F."/>
        </authorList>
    </citation>
    <scope>NUCLEOTIDE SEQUENCE [LARGE SCALE GENOMIC DNA]</scope>
</reference>
<dbReference type="EMBL" id="MFGO01000010">
    <property type="protein sequence ID" value="OGF41371.1"/>
    <property type="molecule type" value="Genomic_DNA"/>
</dbReference>
<protein>
    <submittedName>
        <fullName evidence="1">Uncharacterized protein</fullName>
    </submittedName>
</protein>
<proteinExistence type="predicted"/>
<accession>A0A1F5TRZ0</accession>
<gene>
    <name evidence="1" type="ORF">A2531_07225</name>
</gene>
<comment type="caution">
    <text evidence="1">The sequence shown here is derived from an EMBL/GenBank/DDBJ whole genome shotgun (WGS) entry which is preliminary data.</text>
</comment>
<evidence type="ECO:0000313" key="1">
    <source>
        <dbReference type="EMBL" id="OGF41371.1"/>
    </source>
</evidence>
<dbReference type="AlphaFoldDB" id="A0A1F5TRZ0"/>
<sequence>MECSKTGKVEFYQDRYTCKGKDDGCGAVYSFLEKDIETTTNGSFGPSDFHFFITCPNCKKLTDVTDLLPVEIKDKLRKNLISRWDAMYN</sequence>
<organism evidence="1 2">
    <name type="scientific">Candidatus Falkowbacteria bacterium RIFOXYD2_FULL_34_120</name>
    <dbReference type="NCBI Taxonomy" id="1798007"/>
    <lineage>
        <taxon>Bacteria</taxon>
        <taxon>Candidatus Falkowiibacteriota</taxon>
    </lineage>
</organism>
<name>A0A1F5TRZ0_9BACT</name>
<dbReference type="Proteomes" id="UP000177579">
    <property type="component" value="Unassembled WGS sequence"/>
</dbReference>